<dbReference type="InterPro" id="IPR055768">
    <property type="entry name" value="DUF7344"/>
</dbReference>
<accession>A0AAV3URZ9</accession>
<evidence type="ECO:0000313" key="2">
    <source>
        <dbReference type="EMBL" id="GAA5065685.1"/>
    </source>
</evidence>
<dbReference type="AlphaFoldDB" id="A0AAV3URZ9"/>
<proteinExistence type="predicted"/>
<dbReference type="EMBL" id="BAABKX010000030">
    <property type="protein sequence ID" value="GAA5065685.1"/>
    <property type="molecule type" value="Genomic_DNA"/>
</dbReference>
<dbReference type="Proteomes" id="UP001501729">
    <property type="component" value="Unassembled WGS sequence"/>
</dbReference>
<organism evidence="2 3">
    <name type="scientific">Haladaptatus pallidirubidus</name>
    <dbReference type="NCBI Taxonomy" id="1008152"/>
    <lineage>
        <taxon>Archaea</taxon>
        <taxon>Methanobacteriati</taxon>
        <taxon>Methanobacteriota</taxon>
        <taxon>Stenosarchaea group</taxon>
        <taxon>Halobacteria</taxon>
        <taxon>Halobacteriales</taxon>
        <taxon>Haladaptataceae</taxon>
        <taxon>Haladaptatus</taxon>
    </lineage>
</organism>
<dbReference type="GeneID" id="68617300"/>
<gene>
    <name evidence="2" type="ORF">GCM10025751_56910</name>
</gene>
<keyword evidence="3" id="KW-1185">Reference proteome</keyword>
<reference evidence="2 3" key="1">
    <citation type="journal article" date="2019" name="Int. J. Syst. Evol. Microbiol.">
        <title>The Global Catalogue of Microorganisms (GCM) 10K type strain sequencing project: providing services to taxonomists for standard genome sequencing and annotation.</title>
        <authorList>
            <consortium name="The Broad Institute Genomics Platform"/>
            <consortium name="The Broad Institute Genome Sequencing Center for Infectious Disease"/>
            <person name="Wu L."/>
            <person name="Ma J."/>
        </authorList>
    </citation>
    <scope>NUCLEOTIDE SEQUENCE [LARGE SCALE GENOMIC DNA]</scope>
    <source>
        <strain evidence="2 3">JCM 17504</strain>
    </source>
</reference>
<evidence type="ECO:0000313" key="3">
    <source>
        <dbReference type="Proteomes" id="UP001501729"/>
    </source>
</evidence>
<feature type="domain" description="DUF7344" evidence="1">
    <location>
        <begin position="24"/>
        <end position="97"/>
    </location>
</feature>
<comment type="caution">
    <text evidence="2">The sequence shown here is derived from an EMBL/GenBank/DDBJ whole genome shotgun (WGS) entry which is preliminary data.</text>
</comment>
<protein>
    <recommendedName>
        <fullName evidence="1">DUF7344 domain-containing protein</fullName>
    </recommendedName>
</protein>
<dbReference type="Gene3D" id="1.10.10.10">
    <property type="entry name" value="Winged helix-like DNA-binding domain superfamily/Winged helix DNA-binding domain"/>
    <property type="match status" value="1"/>
</dbReference>
<dbReference type="Pfam" id="PF24035">
    <property type="entry name" value="DUF7344"/>
    <property type="match status" value="1"/>
</dbReference>
<dbReference type="InterPro" id="IPR036388">
    <property type="entry name" value="WH-like_DNA-bd_sf"/>
</dbReference>
<name>A0AAV3URZ9_9EURY</name>
<dbReference type="RefSeq" id="WP_227779146.1">
    <property type="nucleotide sequence ID" value="NZ_BAABKX010000030.1"/>
</dbReference>
<sequence length="119" mass="13241">MKTEIPNASTSSTATVELTPTTIFDLLGNDHRRYTLHYLSQKVGAISLGDLAEQIAIWEDTPTYEQYERILTGLHHTHLPKLVAAGVVCYDVEAESIELLEIADQMLPHLQLVAPTDLQ</sequence>
<evidence type="ECO:0000259" key="1">
    <source>
        <dbReference type="Pfam" id="PF24035"/>
    </source>
</evidence>